<evidence type="ECO:0000256" key="1">
    <source>
        <dbReference type="SAM" id="SignalP"/>
    </source>
</evidence>
<accession>A0A1M5EQN7</accession>
<dbReference type="Proteomes" id="UP000184144">
    <property type="component" value="Unassembled WGS sequence"/>
</dbReference>
<keyword evidence="3" id="KW-1185">Reference proteome</keyword>
<sequence length="51" mass="5410">MKLRFTLICVGFLATGCSPVAVAIPLAGPDGWMQMLSDSNAKGVPLLSMNW</sequence>
<feature type="chain" id="PRO_5013223031" evidence="1">
    <location>
        <begin position="24"/>
        <end position="51"/>
    </location>
</feature>
<dbReference type="EMBL" id="FQUV01000013">
    <property type="protein sequence ID" value="SHF81451.1"/>
    <property type="molecule type" value="Genomic_DNA"/>
</dbReference>
<reference evidence="3" key="1">
    <citation type="submission" date="2016-11" db="EMBL/GenBank/DDBJ databases">
        <authorList>
            <person name="Varghese N."/>
            <person name="Submissions S."/>
        </authorList>
    </citation>
    <scope>NUCLEOTIDE SEQUENCE [LARGE SCALE GENOMIC DNA]</scope>
    <source>
        <strain evidence="3">DSM 100566</strain>
    </source>
</reference>
<proteinExistence type="predicted"/>
<name>A0A1M5EQN7_9RHOB</name>
<evidence type="ECO:0000313" key="2">
    <source>
        <dbReference type="EMBL" id="SHF81451.1"/>
    </source>
</evidence>
<evidence type="ECO:0000313" key="3">
    <source>
        <dbReference type="Proteomes" id="UP000184144"/>
    </source>
</evidence>
<dbReference type="AlphaFoldDB" id="A0A1M5EQN7"/>
<gene>
    <name evidence="2" type="ORF">SAMN05444273_11357</name>
</gene>
<feature type="signal peptide" evidence="1">
    <location>
        <begin position="1"/>
        <end position="23"/>
    </location>
</feature>
<dbReference type="RefSeq" id="WP_175549205.1">
    <property type="nucleotide sequence ID" value="NZ_FQUV01000013.1"/>
</dbReference>
<dbReference type="PROSITE" id="PS51257">
    <property type="entry name" value="PROKAR_LIPOPROTEIN"/>
    <property type="match status" value="1"/>
</dbReference>
<keyword evidence="1" id="KW-0732">Signal</keyword>
<protein>
    <submittedName>
        <fullName evidence="2">Uncharacterized protein</fullName>
    </submittedName>
</protein>
<organism evidence="2 3">
    <name type="scientific">Litoreibacter ascidiaceicola</name>
    <dbReference type="NCBI Taxonomy" id="1486859"/>
    <lineage>
        <taxon>Bacteria</taxon>
        <taxon>Pseudomonadati</taxon>
        <taxon>Pseudomonadota</taxon>
        <taxon>Alphaproteobacteria</taxon>
        <taxon>Rhodobacterales</taxon>
        <taxon>Roseobacteraceae</taxon>
        <taxon>Litoreibacter</taxon>
    </lineage>
</organism>